<sequence length="85" mass="9429">MSYRALPLACYCGERPDRILEVGFTSDRKMVIHYWCSACSRVLFISKGLAECTEECPAHDVEDALPQAAAEDARFLQSMGITAPD</sequence>
<dbReference type="KEGG" id="sus:Acid_3535"/>
<proteinExistence type="predicted"/>
<protein>
    <submittedName>
        <fullName evidence="1">Uncharacterized protein</fullName>
    </submittedName>
</protein>
<dbReference type="HOGENOM" id="CLU_2510939_0_0_0"/>
<name>Q020Y2_SOLUE</name>
<organism evidence="1">
    <name type="scientific">Solibacter usitatus (strain Ellin6076)</name>
    <dbReference type="NCBI Taxonomy" id="234267"/>
    <lineage>
        <taxon>Bacteria</taxon>
        <taxon>Pseudomonadati</taxon>
        <taxon>Acidobacteriota</taxon>
        <taxon>Terriglobia</taxon>
        <taxon>Bryobacterales</taxon>
        <taxon>Solibacteraceae</taxon>
        <taxon>Candidatus Solibacter</taxon>
    </lineage>
</organism>
<dbReference type="AlphaFoldDB" id="Q020Y2"/>
<evidence type="ECO:0000313" key="1">
    <source>
        <dbReference type="EMBL" id="ABJ84507.1"/>
    </source>
</evidence>
<reference evidence="1" key="1">
    <citation type="submission" date="2006-10" db="EMBL/GenBank/DDBJ databases">
        <title>Complete sequence of Solibacter usitatus Ellin6076.</title>
        <authorList>
            <consortium name="US DOE Joint Genome Institute"/>
            <person name="Copeland A."/>
            <person name="Lucas S."/>
            <person name="Lapidus A."/>
            <person name="Barry K."/>
            <person name="Detter J.C."/>
            <person name="Glavina del Rio T."/>
            <person name="Hammon N."/>
            <person name="Israni S."/>
            <person name="Dalin E."/>
            <person name="Tice H."/>
            <person name="Pitluck S."/>
            <person name="Thompson L.S."/>
            <person name="Brettin T."/>
            <person name="Bruce D."/>
            <person name="Han C."/>
            <person name="Tapia R."/>
            <person name="Gilna P."/>
            <person name="Schmutz J."/>
            <person name="Larimer F."/>
            <person name="Land M."/>
            <person name="Hauser L."/>
            <person name="Kyrpides N."/>
            <person name="Mikhailova N."/>
            <person name="Janssen P.H."/>
            <person name="Kuske C.R."/>
            <person name="Richardson P."/>
        </authorList>
    </citation>
    <scope>NUCLEOTIDE SEQUENCE</scope>
    <source>
        <strain evidence="1">Ellin6076</strain>
    </source>
</reference>
<dbReference type="STRING" id="234267.Acid_3535"/>
<dbReference type="OrthoDB" id="9904148at2"/>
<dbReference type="InParanoid" id="Q020Y2"/>
<dbReference type="EMBL" id="CP000473">
    <property type="protein sequence ID" value="ABJ84507.1"/>
    <property type="molecule type" value="Genomic_DNA"/>
</dbReference>
<gene>
    <name evidence="1" type="ordered locus">Acid_3535</name>
</gene>
<accession>Q020Y2</accession>